<dbReference type="Proteomes" id="UP001175226">
    <property type="component" value="Unassembled WGS sequence"/>
</dbReference>
<reference evidence="1" key="1">
    <citation type="submission" date="2023-06" db="EMBL/GenBank/DDBJ databases">
        <authorList>
            <consortium name="Lawrence Berkeley National Laboratory"/>
            <person name="Ahrendt S."/>
            <person name="Sahu N."/>
            <person name="Indic B."/>
            <person name="Wong-Bajracharya J."/>
            <person name="Merenyi Z."/>
            <person name="Ke H.-M."/>
            <person name="Monk M."/>
            <person name="Kocsube S."/>
            <person name="Drula E."/>
            <person name="Lipzen A."/>
            <person name="Balint B."/>
            <person name="Henrissat B."/>
            <person name="Andreopoulos B."/>
            <person name="Martin F.M."/>
            <person name="Harder C.B."/>
            <person name="Rigling D."/>
            <person name="Ford K.L."/>
            <person name="Foster G.D."/>
            <person name="Pangilinan J."/>
            <person name="Papanicolaou A."/>
            <person name="Barry K."/>
            <person name="LaButti K."/>
            <person name="Viragh M."/>
            <person name="Koriabine M."/>
            <person name="Yan M."/>
            <person name="Riley R."/>
            <person name="Champramary S."/>
            <person name="Plett K.L."/>
            <person name="Tsai I.J."/>
            <person name="Slot J."/>
            <person name="Sipos G."/>
            <person name="Plett J."/>
            <person name="Nagy L.G."/>
            <person name="Grigoriev I.V."/>
        </authorList>
    </citation>
    <scope>NUCLEOTIDE SEQUENCE</scope>
    <source>
        <strain evidence="1">FPL87.14</strain>
    </source>
</reference>
<name>A0AA39J1D3_9AGAR</name>
<accession>A0AA39J1D3</accession>
<dbReference type="EMBL" id="JAUEPT010000080">
    <property type="protein sequence ID" value="KAK0433526.1"/>
    <property type="molecule type" value="Genomic_DNA"/>
</dbReference>
<evidence type="ECO:0000313" key="2">
    <source>
        <dbReference type="Proteomes" id="UP001175226"/>
    </source>
</evidence>
<gene>
    <name evidence="1" type="ORF">EV421DRAFT_2040128</name>
</gene>
<evidence type="ECO:0000313" key="1">
    <source>
        <dbReference type="EMBL" id="KAK0433526.1"/>
    </source>
</evidence>
<keyword evidence="2" id="KW-1185">Reference proteome</keyword>
<sequence length="151" mass="17222">MPDDSVIDYDEYLSLPEVTISAFTETGIGESSIIIPLQRVFTSRKPVISSHLADTPCATLGTQGLLDKLNTTLGTSYRLYSLDNPFLSSFLDDCITNGYNFGMAYSCFCRIWYTNNWSTIQDKLCRQEKWDREKRQKALVGNWIVSVWLQP</sequence>
<proteinExistence type="predicted"/>
<protein>
    <submittedName>
        <fullName evidence="1">Uncharacterized protein</fullName>
    </submittedName>
</protein>
<dbReference type="AlphaFoldDB" id="A0AA39J1D3"/>
<comment type="caution">
    <text evidence="1">The sequence shown here is derived from an EMBL/GenBank/DDBJ whole genome shotgun (WGS) entry which is preliminary data.</text>
</comment>
<organism evidence="1 2">
    <name type="scientific">Armillaria borealis</name>
    <dbReference type="NCBI Taxonomy" id="47425"/>
    <lineage>
        <taxon>Eukaryota</taxon>
        <taxon>Fungi</taxon>
        <taxon>Dikarya</taxon>
        <taxon>Basidiomycota</taxon>
        <taxon>Agaricomycotina</taxon>
        <taxon>Agaricomycetes</taxon>
        <taxon>Agaricomycetidae</taxon>
        <taxon>Agaricales</taxon>
        <taxon>Marasmiineae</taxon>
        <taxon>Physalacriaceae</taxon>
        <taxon>Armillaria</taxon>
    </lineage>
</organism>